<evidence type="ECO:0000259" key="2">
    <source>
        <dbReference type="SMART" id="SM00343"/>
    </source>
</evidence>
<sequence length="603" mass="66738">MELGVNHLWVESDSKVAIHWVTRSDKVLWRVRRLCNSIRADCRTFIEVKLTHIHREGSAPADIDGDIQVKNKPIIQVKKFTKELSKKKAEDSLSQSKTQKVLSEKKDEDSLVNPKVMELEMDESVTRLEPRGGEAEVTSPLLGVVQEADMEVEEYAASMKKVKGVASLFPADPCDRSVGTSAGELKDMEEVRWQLVRGQRRNGGVPRRPSNGASHPSDDFILPRMVKCFHCLGKGHYARDYHDPPRCWTCKKMGHRIFVCKSVTQGPSPLGGPARLSYRLPPLTPTYQVEVEWSPEILDRVRSMVKSILASWDGGQEMQSSSISVHLHSQWKGIPFGHVWKCGWNKFWVRLPSWAALEVILSEKKLATEEGDISFSEPDFTDMGVGGFQMQVLLRGLPMVWRTEGCLRKVVEHFGSLLNYIEILDCEEILPPAKVTIWVSKEGRPSLSMLVVLGGLEVKVQMEVLPYHSSNSYAYKVRFGHGQSPIGGAREVGGSRQPEVAPKGPPMTMDEGGEEGRSGDGPTIQQSSPVPEKVDDVIFSGNPDCQTSIHEASSILPTGALLVGHVVGGSLKRKEVSPSVTGGGRSGRVRGRSCPFRCSSDSE</sequence>
<dbReference type="Proteomes" id="UP001180020">
    <property type="component" value="Unassembled WGS sequence"/>
</dbReference>
<dbReference type="GO" id="GO:0003676">
    <property type="term" value="F:nucleic acid binding"/>
    <property type="evidence" value="ECO:0007669"/>
    <property type="project" value="InterPro"/>
</dbReference>
<dbReference type="GO" id="GO:0008270">
    <property type="term" value="F:zinc ion binding"/>
    <property type="evidence" value="ECO:0007669"/>
    <property type="project" value="InterPro"/>
</dbReference>
<keyword evidence="4" id="KW-1185">Reference proteome</keyword>
<organism evidence="3 4">
    <name type="scientific">Acorus calamus</name>
    <name type="common">Sweet flag</name>
    <dbReference type="NCBI Taxonomy" id="4465"/>
    <lineage>
        <taxon>Eukaryota</taxon>
        <taxon>Viridiplantae</taxon>
        <taxon>Streptophyta</taxon>
        <taxon>Embryophyta</taxon>
        <taxon>Tracheophyta</taxon>
        <taxon>Spermatophyta</taxon>
        <taxon>Magnoliopsida</taxon>
        <taxon>Liliopsida</taxon>
        <taxon>Acoraceae</taxon>
        <taxon>Acorus</taxon>
    </lineage>
</organism>
<dbReference type="Gene3D" id="4.10.60.10">
    <property type="entry name" value="Zinc finger, CCHC-type"/>
    <property type="match status" value="1"/>
</dbReference>
<evidence type="ECO:0000313" key="4">
    <source>
        <dbReference type="Proteomes" id="UP001180020"/>
    </source>
</evidence>
<proteinExistence type="predicted"/>
<reference evidence="3" key="2">
    <citation type="submission" date="2023-06" db="EMBL/GenBank/DDBJ databases">
        <authorList>
            <person name="Ma L."/>
            <person name="Liu K.-W."/>
            <person name="Li Z."/>
            <person name="Hsiao Y.-Y."/>
            <person name="Qi Y."/>
            <person name="Fu T."/>
            <person name="Tang G."/>
            <person name="Zhang D."/>
            <person name="Sun W.-H."/>
            <person name="Liu D.-K."/>
            <person name="Li Y."/>
            <person name="Chen G.-Z."/>
            <person name="Liu X.-D."/>
            <person name="Liao X.-Y."/>
            <person name="Jiang Y.-T."/>
            <person name="Yu X."/>
            <person name="Hao Y."/>
            <person name="Huang J."/>
            <person name="Zhao X.-W."/>
            <person name="Ke S."/>
            <person name="Chen Y.-Y."/>
            <person name="Wu W.-L."/>
            <person name="Hsu J.-L."/>
            <person name="Lin Y.-F."/>
            <person name="Huang M.-D."/>
            <person name="Li C.-Y."/>
            <person name="Huang L."/>
            <person name="Wang Z.-W."/>
            <person name="Zhao X."/>
            <person name="Zhong W.-Y."/>
            <person name="Peng D.-H."/>
            <person name="Ahmad S."/>
            <person name="Lan S."/>
            <person name="Zhang J.-S."/>
            <person name="Tsai W.-C."/>
            <person name="Van De Peer Y."/>
            <person name="Liu Z.-J."/>
        </authorList>
    </citation>
    <scope>NUCLEOTIDE SEQUENCE</scope>
    <source>
        <strain evidence="3">CP</strain>
        <tissue evidence="3">Leaves</tissue>
    </source>
</reference>
<reference evidence="3" key="1">
    <citation type="journal article" date="2023" name="Nat. Commun.">
        <title>Diploid and tetraploid genomes of Acorus and the evolution of monocots.</title>
        <authorList>
            <person name="Ma L."/>
            <person name="Liu K.W."/>
            <person name="Li Z."/>
            <person name="Hsiao Y.Y."/>
            <person name="Qi Y."/>
            <person name="Fu T."/>
            <person name="Tang G.D."/>
            <person name="Zhang D."/>
            <person name="Sun W.H."/>
            <person name="Liu D.K."/>
            <person name="Li Y."/>
            <person name="Chen G.Z."/>
            <person name="Liu X.D."/>
            <person name="Liao X.Y."/>
            <person name="Jiang Y.T."/>
            <person name="Yu X."/>
            <person name="Hao Y."/>
            <person name="Huang J."/>
            <person name="Zhao X.W."/>
            <person name="Ke S."/>
            <person name="Chen Y.Y."/>
            <person name="Wu W.L."/>
            <person name="Hsu J.L."/>
            <person name="Lin Y.F."/>
            <person name="Huang M.D."/>
            <person name="Li C.Y."/>
            <person name="Huang L."/>
            <person name="Wang Z.W."/>
            <person name="Zhao X."/>
            <person name="Zhong W.Y."/>
            <person name="Peng D.H."/>
            <person name="Ahmad S."/>
            <person name="Lan S."/>
            <person name="Zhang J.S."/>
            <person name="Tsai W.C."/>
            <person name="Van de Peer Y."/>
            <person name="Liu Z.J."/>
        </authorList>
    </citation>
    <scope>NUCLEOTIDE SEQUENCE</scope>
    <source>
        <strain evidence="3">CP</strain>
    </source>
</reference>
<dbReference type="AlphaFoldDB" id="A0AAV9DQ64"/>
<feature type="compositionally biased region" description="Polar residues" evidence="1">
    <location>
        <begin position="92"/>
        <end position="101"/>
    </location>
</feature>
<feature type="domain" description="CCHC-type" evidence="2">
    <location>
        <begin position="246"/>
        <end position="262"/>
    </location>
</feature>
<feature type="domain" description="CCHC-type" evidence="2">
    <location>
        <begin position="227"/>
        <end position="243"/>
    </location>
</feature>
<evidence type="ECO:0000313" key="3">
    <source>
        <dbReference type="EMBL" id="KAK1303342.1"/>
    </source>
</evidence>
<dbReference type="EMBL" id="JAUJYO010000011">
    <property type="protein sequence ID" value="KAK1303342.1"/>
    <property type="molecule type" value="Genomic_DNA"/>
</dbReference>
<dbReference type="GO" id="GO:0004523">
    <property type="term" value="F:RNA-DNA hybrid ribonuclease activity"/>
    <property type="evidence" value="ECO:0007669"/>
    <property type="project" value="InterPro"/>
</dbReference>
<dbReference type="SMART" id="SM00343">
    <property type="entry name" value="ZnF_C2HC"/>
    <property type="match status" value="2"/>
</dbReference>
<dbReference type="CDD" id="cd06222">
    <property type="entry name" value="RNase_H_like"/>
    <property type="match status" value="1"/>
</dbReference>
<feature type="region of interest" description="Disordered" evidence="1">
    <location>
        <begin position="571"/>
        <end position="603"/>
    </location>
</feature>
<feature type="region of interest" description="Disordered" evidence="1">
    <location>
        <begin position="88"/>
        <end position="108"/>
    </location>
</feature>
<gene>
    <name evidence="3" type="ORF">QJS10_CPB11g00696</name>
</gene>
<accession>A0AAV9DQ64</accession>
<feature type="region of interest" description="Disordered" evidence="1">
    <location>
        <begin position="486"/>
        <end position="530"/>
    </location>
</feature>
<protein>
    <recommendedName>
        <fullName evidence="2">CCHC-type domain-containing protein</fullName>
    </recommendedName>
</protein>
<dbReference type="Pfam" id="PF13456">
    <property type="entry name" value="RVT_3"/>
    <property type="match status" value="1"/>
</dbReference>
<evidence type="ECO:0000256" key="1">
    <source>
        <dbReference type="SAM" id="MobiDB-lite"/>
    </source>
</evidence>
<comment type="caution">
    <text evidence="3">The sequence shown here is derived from an EMBL/GenBank/DDBJ whole genome shotgun (WGS) entry which is preliminary data.</text>
</comment>
<dbReference type="InterPro" id="IPR002156">
    <property type="entry name" value="RNaseH_domain"/>
</dbReference>
<name>A0AAV9DQ64_ACOCL</name>
<dbReference type="InterPro" id="IPR001878">
    <property type="entry name" value="Znf_CCHC"/>
</dbReference>
<dbReference type="InterPro" id="IPR036875">
    <property type="entry name" value="Znf_CCHC_sf"/>
</dbReference>
<dbReference type="SUPFAM" id="SSF57756">
    <property type="entry name" value="Retrovirus zinc finger-like domains"/>
    <property type="match status" value="1"/>
</dbReference>
<dbReference type="InterPro" id="IPR044730">
    <property type="entry name" value="RNase_H-like_dom_plant"/>
</dbReference>